<comment type="caution">
    <text evidence="2">The sequence shown here is derived from an EMBL/GenBank/DDBJ whole genome shotgun (WGS) entry which is preliminary data.</text>
</comment>
<feature type="compositionally biased region" description="Polar residues" evidence="1">
    <location>
        <begin position="30"/>
        <end position="44"/>
    </location>
</feature>
<feature type="region of interest" description="Disordered" evidence="1">
    <location>
        <begin position="162"/>
        <end position="222"/>
    </location>
</feature>
<keyword evidence="3" id="KW-1185">Reference proteome</keyword>
<feature type="region of interest" description="Disordered" evidence="1">
    <location>
        <begin position="366"/>
        <end position="433"/>
    </location>
</feature>
<dbReference type="AlphaFoldDB" id="A0A3M0CXB1"/>
<feature type="region of interest" description="Disordered" evidence="1">
    <location>
        <begin position="1"/>
        <end position="64"/>
    </location>
</feature>
<dbReference type="EMBL" id="REFR01000009">
    <property type="protein sequence ID" value="RMB12169.1"/>
    <property type="molecule type" value="Genomic_DNA"/>
</dbReference>
<proteinExistence type="predicted"/>
<reference evidence="2 3" key="1">
    <citation type="submission" date="2018-10" db="EMBL/GenBank/DDBJ databases">
        <title>Genomic Encyclopedia of Archaeal and Bacterial Type Strains, Phase II (KMG-II): from individual species to whole genera.</title>
        <authorList>
            <person name="Goeker M."/>
        </authorList>
    </citation>
    <scope>NUCLEOTIDE SEQUENCE [LARGE SCALE GENOMIC DNA]</scope>
    <source>
        <strain evidence="2 3">DSM 25217</strain>
    </source>
</reference>
<dbReference type="Proteomes" id="UP000271227">
    <property type="component" value="Unassembled WGS sequence"/>
</dbReference>
<evidence type="ECO:0008006" key="4">
    <source>
        <dbReference type="Google" id="ProtNLM"/>
    </source>
</evidence>
<protein>
    <recommendedName>
        <fullName evidence="4">Flagellar hook-length control protein FliK</fullName>
    </recommendedName>
</protein>
<dbReference type="InParanoid" id="A0A3M0CXB1"/>
<organism evidence="2 3">
    <name type="scientific">Eilatimonas milleporae</name>
    <dbReference type="NCBI Taxonomy" id="911205"/>
    <lineage>
        <taxon>Bacteria</taxon>
        <taxon>Pseudomonadati</taxon>
        <taxon>Pseudomonadota</taxon>
        <taxon>Alphaproteobacteria</taxon>
        <taxon>Kordiimonadales</taxon>
        <taxon>Kordiimonadaceae</taxon>
        <taxon>Eilatimonas</taxon>
    </lineage>
</organism>
<dbReference type="OrthoDB" id="8479549at2"/>
<accession>A0A3M0CXB1</accession>
<feature type="compositionally biased region" description="Pro residues" evidence="1">
    <location>
        <begin position="162"/>
        <end position="172"/>
    </location>
</feature>
<feature type="compositionally biased region" description="Low complexity" evidence="1">
    <location>
        <begin position="382"/>
        <end position="392"/>
    </location>
</feature>
<evidence type="ECO:0000313" key="2">
    <source>
        <dbReference type="EMBL" id="RMB12169.1"/>
    </source>
</evidence>
<evidence type="ECO:0000313" key="3">
    <source>
        <dbReference type="Proteomes" id="UP000271227"/>
    </source>
</evidence>
<gene>
    <name evidence="2" type="ORF">BXY39_0661</name>
</gene>
<name>A0A3M0CXB1_9PROT</name>
<sequence>MSDIYGSDGPGPVRRVTHVGEQPRERPQGTGHSPRQSNVNSGGDDNTKTARGHETPGARDPAVSIAASTAHVTVGDRLARPVDRLDTEGRPLIVTETATFALKPDAGLRAGDDVILEIREADRTIAADLLARNGQPVDPPVRLNLIVIALHDTGHSYANAVTPPPSPLPDPALPVNALPPSVPPSAETLAHTLSHAETTGTDDPALALRPTAPSQPVPGHGVSLADTPHDPTVPVSSQDLSTLIAAREQAPAAGTQPDIQRAYAAVAGTGQQPVGALGETVQAFTANGQTVRVTAIDPAVTAYPPQALTEGLSLTPLSLSETKQLPLPLMALETAQTGYARLETPRGVLMLPTAAASAMVGQALLIDPPDGLPKSPRPSGPTPADTQPAPAARSETATPLPHYSASLTRPDGSGQRVDIAFPPPGRHDDGTAAKPTGLIHEGIVSGMHTLRAFLSGTGPKSDVEIETSHGRLTLTLPGTVRPAQGDPIQIILPAAATTTQFAVAPSAALTETVAAVTTPAAPPATLPTGPGLASLGEGYEALAGLSPAAQDTLTARTASGGGRLVNSLLFLLAAMGRAPDTWIGNAPAQALAGRADGLLARLREDVRTLLSRGGEPVGDWQRWLLPFDLRDGQAPLLALLVRHEPPADTQDNADKDNDGDEASPSKHFILQVDFSEFGPIQLDGRIARDRDRPRFDLTLISGTALPTALMDDLKPLFHDAVAAAGHDGALTFRTGAAFDIDAFHGLDAAPSLQ</sequence>
<dbReference type="RefSeq" id="WP_121937367.1">
    <property type="nucleotide sequence ID" value="NZ_REFR01000009.1"/>
</dbReference>
<evidence type="ECO:0000256" key="1">
    <source>
        <dbReference type="SAM" id="MobiDB-lite"/>
    </source>
</evidence>
<feature type="compositionally biased region" description="Basic and acidic residues" evidence="1">
    <location>
        <begin position="45"/>
        <end position="57"/>
    </location>
</feature>